<keyword evidence="3" id="KW-1185">Reference proteome</keyword>
<keyword evidence="1" id="KW-0812">Transmembrane</keyword>
<feature type="transmembrane region" description="Helical" evidence="1">
    <location>
        <begin position="501"/>
        <end position="528"/>
    </location>
</feature>
<dbReference type="Gramene" id="AUR62003927-RA">
    <property type="protein sequence ID" value="AUR62003927-RA:cds"/>
    <property type="gene ID" value="AUR62003927"/>
</dbReference>
<accession>A0A803KY18</accession>
<protein>
    <submittedName>
        <fullName evidence="2">Uncharacterized protein</fullName>
    </submittedName>
</protein>
<sequence length="543" mass="63603">MVAVYNKELLSWYLITLKLREKLQNAETSDQPEQQQQARLQLPCEPLQVMVNGECRRPEEIQILQSPANPQESEWIISIKEKLERASNDDVAGSWTKISIYRIPHFLRDQGLGEEKEKAYVPQVVSIGPYHRGSHRLQSMERHKCRALHYMLKRKRQSIKLYLEAMQDLEDRARACYEGPLSLTSNEFVEMLVLDGCFILEFFRGYTEGFESLGYERNDPIFAMRGMMYSIRRDMMMIENQIPLFVLDKLILLQLGDQNQKSVVADLAIIFFDPLSPIDEPLTARQMTKLKSSLHSNTMAFHPLSDQAGLHCLDVFRRSLLRKGPEAVPRHWFRKWSRRNLVADHRRTQLIHCVTDLKESGIKFKKRKTDRFWDIKFKNGVFHIPRLLVHDGTKSLFLNLVAFEQSHLDCTNDITAYVVFMDNLIDSAQDVNYLHYCGILEHWLGNDAEVADMFNHLCREVVFDINDSYLAKVSEEVNRYYDHRWNAWRASLKHKYFYNPWAVISFLAAVFLLLLTGAQTFYSVFAYYEPPIEHKEGSFLPIF</sequence>
<evidence type="ECO:0000313" key="3">
    <source>
        <dbReference type="Proteomes" id="UP000596660"/>
    </source>
</evidence>
<dbReference type="Proteomes" id="UP000596660">
    <property type="component" value="Unplaced"/>
</dbReference>
<dbReference type="EnsemblPlants" id="AUR62003927-RA">
    <property type="protein sequence ID" value="AUR62003927-RA:cds"/>
    <property type="gene ID" value="AUR62003927"/>
</dbReference>
<proteinExistence type="predicted"/>
<gene>
    <name evidence="2" type="primary">LOC110681718</name>
</gene>
<evidence type="ECO:0000256" key="1">
    <source>
        <dbReference type="SAM" id="Phobius"/>
    </source>
</evidence>
<reference evidence="2" key="1">
    <citation type="journal article" date="2017" name="Nature">
        <title>The genome of Chenopodium quinoa.</title>
        <authorList>
            <person name="Jarvis D.E."/>
            <person name="Ho Y.S."/>
            <person name="Lightfoot D.J."/>
            <person name="Schmoeckel S.M."/>
            <person name="Li B."/>
            <person name="Borm T.J.A."/>
            <person name="Ohyanagi H."/>
            <person name="Mineta K."/>
            <person name="Michell C.T."/>
            <person name="Saber N."/>
            <person name="Kharbatia N.M."/>
            <person name="Rupper R.R."/>
            <person name="Sharp A.R."/>
            <person name="Dally N."/>
            <person name="Boughton B.A."/>
            <person name="Woo Y.H."/>
            <person name="Gao G."/>
            <person name="Schijlen E.G.W.M."/>
            <person name="Guo X."/>
            <person name="Momin A.A."/>
            <person name="Negrao S."/>
            <person name="Al-Babili S."/>
            <person name="Gehring C."/>
            <person name="Roessner U."/>
            <person name="Jung C."/>
            <person name="Murphy K."/>
            <person name="Arold S.T."/>
            <person name="Gojobori T."/>
            <person name="van der Linden C.G."/>
            <person name="van Loo E.N."/>
            <person name="Jellen E.N."/>
            <person name="Maughan P.J."/>
            <person name="Tester M."/>
        </authorList>
    </citation>
    <scope>NUCLEOTIDE SEQUENCE [LARGE SCALE GENOMIC DNA]</scope>
    <source>
        <strain evidence="2">cv. PI 614886</strain>
    </source>
</reference>
<keyword evidence="1" id="KW-1133">Transmembrane helix</keyword>
<dbReference type="OMA" id="WDIKFKD"/>
<dbReference type="RefSeq" id="XP_021713540.1">
    <property type="nucleotide sequence ID" value="XM_021857848.1"/>
</dbReference>
<dbReference type="InterPro" id="IPR004158">
    <property type="entry name" value="DUF247_pln"/>
</dbReference>
<reference evidence="2" key="2">
    <citation type="submission" date="2021-03" db="UniProtKB">
        <authorList>
            <consortium name="EnsemblPlants"/>
        </authorList>
    </citation>
    <scope>IDENTIFICATION</scope>
</reference>
<organism evidence="2 3">
    <name type="scientific">Chenopodium quinoa</name>
    <name type="common">Quinoa</name>
    <dbReference type="NCBI Taxonomy" id="63459"/>
    <lineage>
        <taxon>Eukaryota</taxon>
        <taxon>Viridiplantae</taxon>
        <taxon>Streptophyta</taxon>
        <taxon>Embryophyta</taxon>
        <taxon>Tracheophyta</taxon>
        <taxon>Spermatophyta</taxon>
        <taxon>Magnoliopsida</taxon>
        <taxon>eudicotyledons</taxon>
        <taxon>Gunneridae</taxon>
        <taxon>Pentapetalae</taxon>
        <taxon>Caryophyllales</taxon>
        <taxon>Chenopodiaceae</taxon>
        <taxon>Chenopodioideae</taxon>
        <taxon>Atripliceae</taxon>
        <taxon>Chenopodium</taxon>
    </lineage>
</organism>
<dbReference type="PANTHER" id="PTHR31170:SF25">
    <property type="entry name" value="BNAA09G04570D PROTEIN"/>
    <property type="match status" value="1"/>
</dbReference>
<dbReference type="PANTHER" id="PTHR31170">
    <property type="entry name" value="BNAC04G53230D PROTEIN"/>
    <property type="match status" value="1"/>
</dbReference>
<keyword evidence="1" id="KW-0472">Membrane</keyword>
<name>A0A803KY18_CHEQI</name>
<dbReference type="OrthoDB" id="742916at2759"/>
<evidence type="ECO:0000313" key="2">
    <source>
        <dbReference type="EnsemblPlants" id="AUR62003927-RA:cds"/>
    </source>
</evidence>
<dbReference type="AlphaFoldDB" id="A0A803KY18"/>
<dbReference type="KEGG" id="cqi:110681718"/>
<dbReference type="Pfam" id="PF03140">
    <property type="entry name" value="DUF247"/>
    <property type="match status" value="1"/>
</dbReference>
<dbReference type="GeneID" id="110681718"/>